<comment type="caution">
    <text evidence="1">The sequence shown here is derived from an EMBL/GenBank/DDBJ whole genome shotgun (WGS) entry which is preliminary data.</text>
</comment>
<accession>A0A4S3IXT3</accession>
<gene>
    <name evidence="1" type="ORF">EYZ11_013374</name>
</gene>
<reference evidence="1 2" key="1">
    <citation type="submission" date="2019-03" db="EMBL/GenBank/DDBJ databases">
        <title>The genome sequence of a newly discovered highly antifungal drug resistant Aspergillus species, Aspergillus tanneri NIH 1004.</title>
        <authorList>
            <person name="Mounaud S."/>
            <person name="Singh I."/>
            <person name="Joardar V."/>
            <person name="Pakala S."/>
            <person name="Pakala S."/>
            <person name="Venepally P."/>
            <person name="Hoover J."/>
            <person name="Nierman W."/>
            <person name="Chung J."/>
            <person name="Losada L."/>
        </authorList>
    </citation>
    <scope>NUCLEOTIDE SEQUENCE [LARGE SCALE GENOMIC DNA]</scope>
    <source>
        <strain evidence="1 2">NIH1004</strain>
    </source>
</reference>
<sequence>MNTQIYKRLQNWAQRLEDGDWEVGDDGVLGGPENFTEGDTKDHWHKYRITPQW</sequence>
<dbReference type="EMBL" id="SOSA01001409">
    <property type="protein sequence ID" value="THC87180.1"/>
    <property type="molecule type" value="Genomic_DNA"/>
</dbReference>
<protein>
    <submittedName>
        <fullName evidence="1">Uncharacterized protein</fullName>
    </submittedName>
</protein>
<proteinExistence type="predicted"/>
<name>A0A4S3IXT3_9EURO</name>
<dbReference type="VEuPathDB" id="FungiDB:EYZ11_013374"/>
<dbReference type="STRING" id="1220188.A0A4S3IXT3"/>
<evidence type="ECO:0000313" key="2">
    <source>
        <dbReference type="Proteomes" id="UP000308092"/>
    </source>
</evidence>
<organism evidence="1 2">
    <name type="scientific">Aspergillus tanneri</name>
    <dbReference type="NCBI Taxonomy" id="1220188"/>
    <lineage>
        <taxon>Eukaryota</taxon>
        <taxon>Fungi</taxon>
        <taxon>Dikarya</taxon>
        <taxon>Ascomycota</taxon>
        <taxon>Pezizomycotina</taxon>
        <taxon>Eurotiomycetes</taxon>
        <taxon>Eurotiomycetidae</taxon>
        <taxon>Eurotiales</taxon>
        <taxon>Aspergillaceae</taxon>
        <taxon>Aspergillus</taxon>
        <taxon>Aspergillus subgen. Circumdati</taxon>
    </lineage>
</organism>
<dbReference type="AlphaFoldDB" id="A0A4S3IXT3"/>
<keyword evidence="2" id="KW-1185">Reference proteome</keyword>
<evidence type="ECO:0000313" key="1">
    <source>
        <dbReference type="EMBL" id="THC87180.1"/>
    </source>
</evidence>
<dbReference type="Proteomes" id="UP000308092">
    <property type="component" value="Unassembled WGS sequence"/>
</dbReference>